<dbReference type="InParanoid" id="A0A7L9FH43"/>
<comment type="function">
    <text evidence="2">Hydrolyzes RNA 2',3'-cyclic phosphodiester to an RNA 2'-phosphomonoester.</text>
</comment>
<proteinExistence type="inferred from homology"/>
<dbReference type="PANTHER" id="PTHR35561:SF1">
    <property type="entry name" value="RNA 2',3'-CYCLIC PHOSPHODIESTERASE"/>
    <property type="match status" value="1"/>
</dbReference>
<evidence type="ECO:0000313" key="4">
    <source>
        <dbReference type="EMBL" id="QOJ78264.1"/>
    </source>
</evidence>
<name>A0A7L9FH43_9CREN</name>
<evidence type="ECO:0000256" key="1">
    <source>
        <dbReference type="ARBA" id="ARBA00022801"/>
    </source>
</evidence>
<dbReference type="EMBL" id="CP062310">
    <property type="protein sequence ID" value="QOJ78264.1"/>
    <property type="molecule type" value="Genomic_DNA"/>
</dbReference>
<dbReference type="NCBIfam" id="TIGR02258">
    <property type="entry name" value="2_5_ligase"/>
    <property type="match status" value="1"/>
</dbReference>
<feature type="domain" description="Phosphoesterase HXTX" evidence="3">
    <location>
        <begin position="17"/>
        <end position="95"/>
    </location>
</feature>
<dbReference type="GO" id="GO:0008664">
    <property type="term" value="F:RNA 2',3'-cyclic 3'-phosphodiesterase activity"/>
    <property type="evidence" value="ECO:0007669"/>
    <property type="project" value="UniProtKB-EC"/>
</dbReference>
<comment type="similarity">
    <text evidence="2">Belongs to the 2H phosphoesterase superfamily. ThpR family.</text>
</comment>
<dbReference type="InterPro" id="IPR009097">
    <property type="entry name" value="Cyclic_Pdiesterase"/>
</dbReference>
<dbReference type="EC" id="3.1.4.58" evidence="2"/>
<dbReference type="Gene3D" id="3.90.1140.10">
    <property type="entry name" value="Cyclic phosphodiesterase"/>
    <property type="match status" value="1"/>
</dbReference>
<dbReference type="GeneID" id="59149370"/>
<feature type="active site" description="Proton donor" evidence="2">
    <location>
        <position position="46"/>
    </location>
</feature>
<dbReference type="PANTHER" id="PTHR35561">
    <property type="entry name" value="RNA 2',3'-CYCLIC PHOSPHODIESTERASE"/>
    <property type="match status" value="1"/>
</dbReference>
<dbReference type="KEGG" id="thel:IG193_05700"/>
<dbReference type="GO" id="GO:0004113">
    <property type="term" value="F:2',3'-cyclic-nucleotide 3'-phosphodiesterase activity"/>
    <property type="evidence" value="ECO:0007669"/>
    <property type="project" value="InterPro"/>
</dbReference>
<feature type="active site" description="Proton acceptor" evidence="2">
    <location>
        <position position="131"/>
    </location>
</feature>
<comment type="catalytic activity">
    <reaction evidence="2">
        <text>a 3'-end 2',3'-cyclophospho-ribonucleotide-RNA + H2O = a 3'-end 2'-phospho-ribonucleotide-RNA + H(+)</text>
        <dbReference type="Rhea" id="RHEA:11828"/>
        <dbReference type="Rhea" id="RHEA-COMP:10464"/>
        <dbReference type="Rhea" id="RHEA-COMP:17353"/>
        <dbReference type="ChEBI" id="CHEBI:15377"/>
        <dbReference type="ChEBI" id="CHEBI:15378"/>
        <dbReference type="ChEBI" id="CHEBI:83064"/>
        <dbReference type="ChEBI" id="CHEBI:173113"/>
        <dbReference type="EC" id="3.1.4.58"/>
    </reaction>
</comment>
<dbReference type="AlphaFoldDB" id="A0A7L9FH43"/>
<accession>A0A7L9FH43</accession>
<dbReference type="RefSeq" id="WP_192818236.1">
    <property type="nucleotide sequence ID" value="NZ_CP062310.1"/>
</dbReference>
<dbReference type="Proteomes" id="UP000594121">
    <property type="component" value="Chromosome"/>
</dbReference>
<dbReference type="InterPro" id="IPR014051">
    <property type="entry name" value="Phosphoesterase_HXTX"/>
</dbReference>
<gene>
    <name evidence="4" type="primary">thpR</name>
    <name evidence="4" type="ORF">IG193_05700</name>
</gene>
<feature type="domain" description="Phosphoesterase HXTX" evidence="3">
    <location>
        <begin position="98"/>
        <end position="179"/>
    </location>
</feature>
<protein>
    <recommendedName>
        <fullName evidence="2">RNA 2',3'-cyclic phosphodiesterase</fullName>
        <shortName evidence="2">RNA 2',3'-CPDase</shortName>
        <ecNumber evidence="2">3.1.4.58</ecNumber>
    </recommendedName>
</protein>
<keyword evidence="1 2" id="KW-0378">Hydrolase</keyword>
<evidence type="ECO:0000313" key="5">
    <source>
        <dbReference type="Proteomes" id="UP000594121"/>
    </source>
</evidence>
<feature type="short sequence motif" description="HXTX 2" evidence="2">
    <location>
        <begin position="131"/>
        <end position="134"/>
    </location>
</feature>
<evidence type="ECO:0000259" key="3">
    <source>
        <dbReference type="Pfam" id="PF02834"/>
    </source>
</evidence>
<dbReference type="Pfam" id="PF02834">
    <property type="entry name" value="LigT_PEase"/>
    <property type="match status" value="2"/>
</dbReference>
<organism evidence="4 5">
    <name type="scientific">Infirmifilum lucidum</name>
    <dbReference type="NCBI Taxonomy" id="2776706"/>
    <lineage>
        <taxon>Archaea</taxon>
        <taxon>Thermoproteota</taxon>
        <taxon>Thermoprotei</taxon>
        <taxon>Thermofilales</taxon>
        <taxon>Thermofilaceae</taxon>
        <taxon>Infirmifilum</taxon>
    </lineage>
</organism>
<dbReference type="HAMAP" id="MF_01940">
    <property type="entry name" value="RNA_CPDase"/>
    <property type="match status" value="1"/>
</dbReference>
<dbReference type="InterPro" id="IPR004175">
    <property type="entry name" value="RNA_CPDase"/>
</dbReference>
<dbReference type="SUPFAM" id="SSF55144">
    <property type="entry name" value="LigT-like"/>
    <property type="match status" value="1"/>
</dbReference>
<feature type="short sequence motif" description="HXTX 1" evidence="2">
    <location>
        <begin position="46"/>
        <end position="49"/>
    </location>
</feature>
<keyword evidence="5" id="KW-1185">Reference proteome</keyword>
<reference evidence="4 5" key="1">
    <citation type="submission" date="2020-10" db="EMBL/GenBank/DDBJ databases">
        <title>Thermofilum lucidum 3507LT sp. nov. a novel member of Thermofilaceae family isolated from Chile hot spring, and proposal of description order Thermofilales.</title>
        <authorList>
            <person name="Zayulina K.S."/>
            <person name="Elcheninov A.G."/>
            <person name="Toshchakov S.V."/>
            <person name="Kublanov I.V."/>
        </authorList>
    </citation>
    <scope>NUCLEOTIDE SEQUENCE [LARGE SCALE GENOMIC DNA]</scope>
    <source>
        <strain evidence="4 5">3507LT</strain>
    </source>
</reference>
<evidence type="ECO:0000256" key="2">
    <source>
        <dbReference type="HAMAP-Rule" id="MF_01940"/>
    </source>
</evidence>
<sequence length="188" mass="21134">MSERILRVFVAVKVDRPEVVAKIKVFQEELERAGLKAKFVEAENLHITLQFIGEIPQEKVQSIKVKLREVRASPFVMELEGVGAFPSLKNPRVVWIGVKRGAEELSQLAHKVSQAILATGVRVEREEFIPHLTIARVKAPLNGEARRIIEGNSATLFGEQDVTRFYLVKSTLTPRGSIYTDLAVYQLT</sequence>